<feature type="repeat" description="PPR" evidence="2">
    <location>
        <begin position="401"/>
        <end position="435"/>
    </location>
</feature>
<comment type="caution">
    <text evidence="3">The sequence shown here is derived from an EMBL/GenBank/DDBJ whole genome shotgun (WGS) entry which is preliminary data.</text>
</comment>
<dbReference type="PANTHER" id="PTHR47932:SF36">
    <property type="entry name" value="PENTACOTRIPEPTIDE-REPEAT REGION OF PRORP DOMAIN-CONTAINING PROTEIN"/>
    <property type="match status" value="1"/>
</dbReference>
<dbReference type="AlphaFoldDB" id="A0AAW2KCR8"/>
<protein>
    <submittedName>
        <fullName evidence="3">Pentatricopeptide repeat-containing protein</fullName>
    </submittedName>
</protein>
<dbReference type="Pfam" id="PF12854">
    <property type="entry name" value="PPR_1"/>
    <property type="match status" value="1"/>
</dbReference>
<dbReference type="Pfam" id="PF01535">
    <property type="entry name" value="PPR"/>
    <property type="match status" value="5"/>
</dbReference>
<gene>
    <name evidence="3" type="ORF">Sangu_3072200</name>
</gene>
<evidence type="ECO:0000256" key="2">
    <source>
        <dbReference type="PROSITE-ProRule" id="PRU00708"/>
    </source>
</evidence>
<dbReference type="PANTHER" id="PTHR47932">
    <property type="entry name" value="ATPASE EXPRESSION PROTEIN 3"/>
    <property type="match status" value="1"/>
</dbReference>
<dbReference type="NCBIfam" id="TIGR00756">
    <property type="entry name" value="PPR"/>
    <property type="match status" value="3"/>
</dbReference>
<sequence length="464" mass="53214">MSVRWPRLLTPTHLSQLIRSQKNPVKALDIFNEAKARYPSYRHNGPVYAAMIRVLGSSGRLAEMKEIVKRMKEDSCECQDSVLAGVIRTYGDAGLLDEAISLFKSLPEFNCVNYTESFNTLLEIMVKESKLETCYHFFVENCRGWEIKSRTRSLNLLMHALCQMHRSDLALHIFQEMGYQWGYPERETYRTLMREALCDNGEVEEAVEVLETVLRKGLKAPRKYYKQLDFGHFHLKDEAGISQAKVLINEALMRGGFPSSDGYRAIAIDFYSERRIADGDKVLEEMRRKGFKSSLRIYEAKVAALFAAGKVDEAVYVVEREMMANNCVPTIKLHNIVIKGLCDLKESAWAVRYFEKISRQVCCVPDKETYEYLVDGLCCDGKYMEASRILEKMLINSYWPGDELYNKLIRGLCLIGKPYKAVMWLEEMISQAKIPEVSVWCSLVSSVCLGRQQSNIWTFNALSG</sequence>
<dbReference type="GO" id="GO:0003729">
    <property type="term" value="F:mRNA binding"/>
    <property type="evidence" value="ECO:0007669"/>
    <property type="project" value="TreeGrafter"/>
</dbReference>
<feature type="repeat" description="PPR" evidence="2">
    <location>
        <begin position="44"/>
        <end position="78"/>
    </location>
</feature>
<dbReference type="InterPro" id="IPR002885">
    <property type="entry name" value="PPR_rpt"/>
</dbReference>
<reference evidence="3" key="2">
    <citation type="journal article" date="2024" name="Plant">
        <title>Genomic evolution and insights into agronomic trait innovations of Sesamum species.</title>
        <authorList>
            <person name="Miao H."/>
            <person name="Wang L."/>
            <person name="Qu L."/>
            <person name="Liu H."/>
            <person name="Sun Y."/>
            <person name="Le M."/>
            <person name="Wang Q."/>
            <person name="Wei S."/>
            <person name="Zheng Y."/>
            <person name="Lin W."/>
            <person name="Duan Y."/>
            <person name="Cao H."/>
            <person name="Xiong S."/>
            <person name="Wang X."/>
            <person name="Wei L."/>
            <person name="Li C."/>
            <person name="Ma Q."/>
            <person name="Ju M."/>
            <person name="Zhao R."/>
            <person name="Li G."/>
            <person name="Mu C."/>
            <person name="Tian Q."/>
            <person name="Mei H."/>
            <person name="Zhang T."/>
            <person name="Gao T."/>
            <person name="Zhang H."/>
        </authorList>
    </citation>
    <scope>NUCLEOTIDE SEQUENCE</scope>
    <source>
        <strain evidence="3">G01</strain>
    </source>
</reference>
<reference evidence="3" key="1">
    <citation type="submission" date="2020-06" db="EMBL/GenBank/DDBJ databases">
        <authorList>
            <person name="Li T."/>
            <person name="Hu X."/>
            <person name="Zhang T."/>
            <person name="Song X."/>
            <person name="Zhang H."/>
            <person name="Dai N."/>
            <person name="Sheng W."/>
            <person name="Hou X."/>
            <person name="Wei L."/>
        </authorList>
    </citation>
    <scope>NUCLEOTIDE SEQUENCE</scope>
    <source>
        <strain evidence="3">G01</strain>
        <tissue evidence="3">Leaf</tissue>
    </source>
</reference>
<dbReference type="EMBL" id="JACGWK010000202">
    <property type="protein sequence ID" value="KAL0304650.1"/>
    <property type="molecule type" value="Genomic_DNA"/>
</dbReference>
<organism evidence="3">
    <name type="scientific">Sesamum angustifolium</name>
    <dbReference type="NCBI Taxonomy" id="2727405"/>
    <lineage>
        <taxon>Eukaryota</taxon>
        <taxon>Viridiplantae</taxon>
        <taxon>Streptophyta</taxon>
        <taxon>Embryophyta</taxon>
        <taxon>Tracheophyta</taxon>
        <taxon>Spermatophyta</taxon>
        <taxon>Magnoliopsida</taxon>
        <taxon>eudicotyledons</taxon>
        <taxon>Gunneridae</taxon>
        <taxon>Pentapetalae</taxon>
        <taxon>asterids</taxon>
        <taxon>lamiids</taxon>
        <taxon>Lamiales</taxon>
        <taxon>Pedaliaceae</taxon>
        <taxon>Sesamum</taxon>
    </lineage>
</organism>
<dbReference type="Gene3D" id="1.25.40.10">
    <property type="entry name" value="Tetratricopeptide repeat domain"/>
    <property type="match status" value="4"/>
</dbReference>
<name>A0AAW2KCR8_9LAMI</name>
<feature type="repeat" description="PPR" evidence="2">
    <location>
        <begin position="366"/>
        <end position="400"/>
    </location>
</feature>
<dbReference type="InterPro" id="IPR011990">
    <property type="entry name" value="TPR-like_helical_dom_sf"/>
</dbReference>
<dbReference type="Pfam" id="PF13812">
    <property type="entry name" value="PPR_3"/>
    <property type="match status" value="1"/>
</dbReference>
<keyword evidence="1" id="KW-0677">Repeat</keyword>
<evidence type="ECO:0000256" key="1">
    <source>
        <dbReference type="ARBA" id="ARBA00022737"/>
    </source>
</evidence>
<dbReference type="PROSITE" id="PS51375">
    <property type="entry name" value="PPR"/>
    <property type="match status" value="3"/>
</dbReference>
<proteinExistence type="predicted"/>
<accession>A0AAW2KCR8</accession>
<evidence type="ECO:0000313" key="3">
    <source>
        <dbReference type="EMBL" id="KAL0304650.1"/>
    </source>
</evidence>